<accession>A0ABQ3EBJ0</accession>
<keyword evidence="3" id="KW-1185">Reference proteome</keyword>
<comment type="caution">
    <text evidence="2">The sequence shown here is derived from an EMBL/GenBank/DDBJ whole genome shotgun (WGS) entry which is preliminary data.</text>
</comment>
<evidence type="ECO:0008006" key="4">
    <source>
        <dbReference type="Google" id="ProtNLM"/>
    </source>
</evidence>
<name>A0ABQ3EBJ0_9ACTN</name>
<dbReference type="RefSeq" id="WP_138894525.1">
    <property type="nucleotide sequence ID" value="NZ_VBVW01000029.1"/>
</dbReference>
<evidence type="ECO:0000256" key="1">
    <source>
        <dbReference type="SAM" id="MobiDB-lite"/>
    </source>
</evidence>
<dbReference type="Proteomes" id="UP000599437">
    <property type="component" value="Unassembled WGS sequence"/>
</dbReference>
<sequence length="299" mass="32913">MPNRRPRGYQPQWKPRARTCELLTAVDRVLARYAAQLPLTIRQVWYSLISDGVLVKEERTYKQTVELLGMARRSGRIPWEALRDDTEIRAEPVAYAGPEDFRAGLRQAALDYRLDRQTGQPVRLEIVCETAGMVPQLVAVADPYSVPVYSGSGFNGLPAKRGAALRAAADRHRTVRVFVVSDWDQSGVHLFSALAEDVTAFAAVDAPGTEVVFERLAVTEQQIADYGLPTAPPKASDHRSFSGTSTTQAEALPPDVLAAVLKAAITSHRDVPVLAALLEREADERRRLLENLGYAPDAD</sequence>
<gene>
    <name evidence="2" type="ORF">GCM10010346_64830</name>
</gene>
<proteinExistence type="predicted"/>
<evidence type="ECO:0000313" key="3">
    <source>
        <dbReference type="Proteomes" id="UP000599437"/>
    </source>
</evidence>
<dbReference type="EMBL" id="BMVO01000045">
    <property type="protein sequence ID" value="GHB32563.1"/>
    <property type="molecule type" value="Genomic_DNA"/>
</dbReference>
<feature type="region of interest" description="Disordered" evidence="1">
    <location>
        <begin position="228"/>
        <end position="248"/>
    </location>
</feature>
<evidence type="ECO:0000313" key="2">
    <source>
        <dbReference type="EMBL" id="GHB32563.1"/>
    </source>
</evidence>
<organism evidence="2 3">
    <name type="scientific">Streptomyces chryseus</name>
    <dbReference type="NCBI Taxonomy" id="68186"/>
    <lineage>
        <taxon>Bacteria</taxon>
        <taxon>Bacillati</taxon>
        <taxon>Actinomycetota</taxon>
        <taxon>Actinomycetes</taxon>
        <taxon>Kitasatosporales</taxon>
        <taxon>Streptomycetaceae</taxon>
        <taxon>Streptomyces</taxon>
    </lineage>
</organism>
<reference evidence="3" key="1">
    <citation type="journal article" date="2019" name="Int. J. Syst. Evol. Microbiol.">
        <title>The Global Catalogue of Microorganisms (GCM) 10K type strain sequencing project: providing services to taxonomists for standard genome sequencing and annotation.</title>
        <authorList>
            <consortium name="The Broad Institute Genomics Platform"/>
            <consortium name="The Broad Institute Genome Sequencing Center for Infectious Disease"/>
            <person name="Wu L."/>
            <person name="Ma J."/>
        </authorList>
    </citation>
    <scope>NUCLEOTIDE SEQUENCE [LARGE SCALE GENOMIC DNA]</scope>
    <source>
        <strain evidence="3">JCM 4737</strain>
    </source>
</reference>
<protein>
    <recommendedName>
        <fullName evidence="4">DUF2399 domain-containing protein</fullName>
    </recommendedName>
</protein>